<name>A0A2M6W4F5_9BACT</name>
<organism evidence="2 3">
    <name type="scientific">Candidatus Magasanikbacteria bacterium CG10_big_fil_rev_8_21_14_0_10_40_10</name>
    <dbReference type="NCBI Taxonomy" id="1974648"/>
    <lineage>
        <taxon>Bacteria</taxon>
        <taxon>Candidatus Magasanikiibacteriota</taxon>
    </lineage>
</organism>
<dbReference type="InterPro" id="IPR014284">
    <property type="entry name" value="RNA_pol_sigma-70_dom"/>
</dbReference>
<dbReference type="NCBIfam" id="TIGR02937">
    <property type="entry name" value="sigma70-ECF"/>
    <property type="match status" value="1"/>
</dbReference>
<dbReference type="InterPro" id="IPR013324">
    <property type="entry name" value="RNA_pol_sigma_r3/r4-like"/>
</dbReference>
<comment type="caution">
    <text evidence="2">The sequence shown here is derived from an EMBL/GenBank/DDBJ whole genome shotgun (WGS) entry which is preliminary data.</text>
</comment>
<dbReference type="InterPro" id="IPR036388">
    <property type="entry name" value="WH-like_DNA-bd_sf"/>
</dbReference>
<evidence type="ECO:0000259" key="1">
    <source>
        <dbReference type="Pfam" id="PF04545"/>
    </source>
</evidence>
<dbReference type="Gene3D" id="1.10.10.10">
    <property type="entry name" value="Winged helix-like DNA-binding domain superfamily/Winged helix DNA-binding domain"/>
    <property type="match status" value="1"/>
</dbReference>
<dbReference type="PRINTS" id="PR00046">
    <property type="entry name" value="SIGMA70FCT"/>
</dbReference>
<reference evidence="3" key="1">
    <citation type="submission" date="2017-09" db="EMBL/GenBank/DDBJ databases">
        <title>Depth-based differentiation of microbial function through sediment-hosted aquifers and enrichment of novel symbionts in the deep terrestrial subsurface.</title>
        <authorList>
            <person name="Probst A.J."/>
            <person name="Ladd B."/>
            <person name="Jarett J.K."/>
            <person name="Geller-Mcgrath D.E."/>
            <person name="Sieber C.M.K."/>
            <person name="Emerson J.B."/>
            <person name="Anantharaman K."/>
            <person name="Thomas B.C."/>
            <person name="Malmstrom R."/>
            <person name="Stieglmeier M."/>
            <person name="Klingl A."/>
            <person name="Woyke T."/>
            <person name="Ryan C.M."/>
            <person name="Banfield J.F."/>
        </authorList>
    </citation>
    <scope>NUCLEOTIDE SEQUENCE [LARGE SCALE GENOMIC DNA]</scope>
</reference>
<sequence>MFDFCRREEINSDIFFKLLNLKISPFSKQKTNRSVYRSDCHKIAKIFNKPIEELFNPNLYWRFVTDQVKENIIVHNKHNAKRGKGIIKLDRDYGEYEKNTIDRSVEVNGLFMRAFLKKYGHKRGNFTEFCQDVGVSLHALSRIKSFDSHAKYKIFKIKIGKIISYSETALKIAQVLETDPEQIFPARLYGFDDGGWDIEHDKRKISRGGADFEKMKDPEEILLEKEDVAVLKRILKESAKNDKEKEIFEMYYGLGAYDQEHTMEEIGEKFGVTREWVRQIITKMKKHLIKKIGVIDWNKKMKLKPMKIKK</sequence>
<dbReference type="Proteomes" id="UP000231183">
    <property type="component" value="Unassembled WGS sequence"/>
</dbReference>
<dbReference type="AlphaFoldDB" id="A0A2M6W4F5"/>
<dbReference type="GO" id="GO:0003700">
    <property type="term" value="F:DNA-binding transcription factor activity"/>
    <property type="evidence" value="ECO:0007669"/>
    <property type="project" value="InterPro"/>
</dbReference>
<accession>A0A2M6W4F5</accession>
<dbReference type="EMBL" id="PFBX01000014">
    <property type="protein sequence ID" value="PIT87686.1"/>
    <property type="molecule type" value="Genomic_DNA"/>
</dbReference>
<evidence type="ECO:0000313" key="2">
    <source>
        <dbReference type="EMBL" id="PIT87686.1"/>
    </source>
</evidence>
<dbReference type="CDD" id="cd06171">
    <property type="entry name" value="Sigma70_r4"/>
    <property type="match status" value="1"/>
</dbReference>
<dbReference type="GO" id="GO:0006352">
    <property type="term" value="P:DNA-templated transcription initiation"/>
    <property type="evidence" value="ECO:0007669"/>
    <property type="project" value="InterPro"/>
</dbReference>
<dbReference type="SUPFAM" id="SSF88659">
    <property type="entry name" value="Sigma3 and sigma4 domains of RNA polymerase sigma factors"/>
    <property type="match status" value="1"/>
</dbReference>
<protein>
    <recommendedName>
        <fullName evidence="1">RNA polymerase sigma-70 region 4 domain-containing protein</fullName>
    </recommendedName>
</protein>
<dbReference type="InterPro" id="IPR007630">
    <property type="entry name" value="RNA_pol_sigma70_r4"/>
</dbReference>
<feature type="domain" description="RNA polymerase sigma-70 region 4" evidence="1">
    <location>
        <begin position="241"/>
        <end position="283"/>
    </location>
</feature>
<gene>
    <name evidence="2" type="ORF">COU31_01865</name>
</gene>
<dbReference type="InterPro" id="IPR000943">
    <property type="entry name" value="RNA_pol_sigma70"/>
</dbReference>
<evidence type="ECO:0000313" key="3">
    <source>
        <dbReference type="Proteomes" id="UP000231183"/>
    </source>
</evidence>
<dbReference type="Pfam" id="PF04545">
    <property type="entry name" value="Sigma70_r4"/>
    <property type="match status" value="1"/>
</dbReference>
<proteinExistence type="predicted"/>